<dbReference type="PROSITE" id="PS50943">
    <property type="entry name" value="HTH_CROC1"/>
    <property type="match status" value="1"/>
</dbReference>
<dbReference type="PANTHER" id="PTHR46797">
    <property type="entry name" value="HTH-TYPE TRANSCRIPTIONAL REGULATOR"/>
    <property type="match status" value="1"/>
</dbReference>
<dbReference type="PANTHER" id="PTHR46797:SF1">
    <property type="entry name" value="METHYLPHOSPHONATE SYNTHASE"/>
    <property type="match status" value="1"/>
</dbReference>
<evidence type="ECO:0000256" key="1">
    <source>
        <dbReference type="ARBA" id="ARBA00023125"/>
    </source>
</evidence>
<dbReference type="InterPro" id="IPR013096">
    <property type="entry name" value="Cupin_2"/>
</dbReference>
<dbReference type="CDD" id="cd02209">
    <property type="entry name" value="cupin_XRE_C"/>
    <property type="match status" value="1"/>
</dbReference>
<dbReference type="InterPro" id="IPR010982">
    <property type="entry name" value="Lambda_DNA-bd_dom_sf"/>
</dbReference>
<dbReference type="InterPro" id="IPR011051">
    <property type="entry name" value="RmlC_Cupin_sf"/>
</dbReference>
<dbReference type="CDD" id="cd00093">
    <property type="entry name" value="HTH_XRE"/>
    <property type="match status" value="1"/>
</dbReference>
<dbReference type="EMBL" id="FMUB01000003">
    <property type="protein sequence ID" value="SCX13680.1"/>
    <property type="molecule type" value="Genomic_DNA"/>
</dbReference>
<name>A0A1G4VY91_9MYCO</name>
<proteinExistence type="predicted"/>
<dbReference type="GO" id="GO:0003700">
    <property type="term" value="F:DNA-binding transcription factor activity"/>
    <property type="evidence" value="ECO:0007669"/>
    <property type="project" value="TreeGrafter"/>
</dbReference>
<dbReference type="InterPro" id="IPR014710">
    <property type="entry name" value="RmlC-like_jellyroll"/>
</dbReference>
<evidence type="ECO:0000313" key="3">
    <source>
        <dbReference type="EMBL" id="SCX13680.1"/>
    </source>
</evidence>
<dbReference type="Proteomes" id="UP000199707">
    <property type="component" value="Unassembled WGS sequence"/>
</dbReference>
<dbReference type="SUPFAM" id="SSF47413">
    <property type="entry name" value="lambda repressor-like DNA-binding domains"/>
    <property type="match status" value="1"/>
</dbReference>
<dbReference type="Gene3D" id="2.60.120.10">
    <property type="entry name" value="Jelly Rolls"/>
    <property type="match status" value="1"/>
</dbReference>
<dbReference type="Gene3D" id="1.10.260.40">
    <property type="entry name" value="lambda repressor-like DNA-binding domains"/>
    <property type="match status" value="1"/>
</dbReference>
<feature type="domain" description="HTH cro/C1-type" evidence="2">
    <location>
        <begin position="26"/>
        <end position="80"/>
    </location>
</feature>
<organism evidence="3 4">
    <name type="scientific">Mycolicibacterium fluoranthenivorans</name>
    <dbReference type="NCBI Taxonomy" id="258505"/>
    <lineage>
        <taxon>Bacteria</taxon>
        <taxon>Bacillati</taxon>
        <taxon>Actinomycetota</taxon>
        <taxon>Actinomycetes</taxon>
        <taxon>Mycobacteriales</taxon>
        <taxon>Mycobacteriaceae</taxon>
        <taxon>Mycolicibacterium</taxon>
    </lineage>
</organism>
<accession>A0A1G4VY91</accession>
<dbReference type="SUPFAM" id="SSF51182">
    <property type="entry name" value="RmlC-like cupins"/>
    <property type="match status" value="1"/>
</dbReference>
<evidence type="ECO:0000313" key="4">
    <source>
        <dbReference type="Proteomes" id="UP000199707"/>
    </source>
</evidence>
<sequence length="203" mass="21496">MPRSRSAGAARTADVDSMMNRLGPKLRALRTERGLTLDAVATKADLTKGFLSLVERGQTAISVPNLLRICDILGASVGSLFDFPDSAMVRHGRGAPLEMGGSGIREYLLTPATEQNVQVMRTVLQPGGGSGGAYTLDSKTIVVVVIRGKLRLVVDGQEQLLDTGDCYTFSAQSPHAWDNADTGESEVMWSIAPPLPTGSPARG</sequence>
<protein>
    <submittedName>
        <fullName evidence="3">Transcriptional regulator, XRE family with cupin sensor</fullName>
    </submittedName>
</protein>
<dbReference type="RefSeq" id="WP_235632783.1">
    <property type="nucleotide sequence ID" value="NZ_FMUB01000003.1"/>
</dbReference>
<keyword evidence="1" id="KW-0238">DNA-binding</keyword>
<dbReference type="InterPro" id="IPR050807">
    <property type="entry name" value="TransReg_Diox_bact_type"/>
</dbReference>
<dbReference type="GO" id="GO:0005829">
    <property type="term" value="C:cytosol"/>
    <property type="evidence" value="ECO:0007669"/>
    <property type="project" value="TreeGrafter"/>
</dbReference>
<dbReference type="Pfam" id="PF07883">
    <property type="entry name" value="Cupin_2"/>
    <property type="match status" value="1"/>
</dbReference>
<dbReference type="STRING" id="1502745.SAMN02799620_01947"/>
<evidence type="ECO:0000259" key="2">
    <source>
        <dbReference type="PROSITE" id="PS50943"/>
    </source>
</evidence>
<dbReference type="AlphaFoldDB" id="A0A1G4VY91"/>
<dbReference type="Pfam" id="PF13560">
    <property type="entry name" value="HTH_31"/>
    <property type="match status" value="1"/>
</dbReference>
<dbReference type="GO" id="GO:0003677">
    <property type="term" value="F:DNA binding"/>
    <property type="evidence" value="ECO:0007669"/>
    <property type="project" value="UniProtKB-KW"/>
</dbReference>
<reference evidence="4" key="1">
    <citation type="submission" date="2016-10" db="EMBL/GenBank/DDBJ databases">
        <authorList>
            <person name="Varghese N."/>
            <person name="Submissions S."/>
        </authorList>
    </citation>
    <scope>NUCLEOTIDE SEQUENCE [LARGE SCALE GENOMIC DNA]</scope>
    <source>
        <strain evidence="4">UNC267MFSha1.1M11</strain>
    </source>
</reference>
<gene>
    <name evidence="3" type="ORF">SAMN02799620_01947</name>
</gene>
<dbReference type="InterPro" id="IPR001387">
    <property type="entry name" value="Cro/C1-type_HTH"/>
</dbReference>
<dbReference type="SMART" id="SM00530">
    <property type="entry name" value="HTH_XRE"/>
    <property type="match status" value="1"/>
</dbReference>